<feature type="compositionally biased region" description="Basic and acidic residues" evidence="2">
    <location>
        <begin position="326"/>
        <end position="336"/>
    </location>
</feature>
<dbReference type="EnsemblMetazoa" id="XM_022807881">
    <property type="protein sequence ID" value="XP_022663616"/>
    <property type="gene ID" value="LOC111251371"/>
</dbReference>
<dbReference type="InParanoid" id="A0A7M7K9N5"/>
<dbReference type="GeneID" id="111251371"/>
<proteinExistence type="predicted"/>
<sequence>MVNEAESLEYAGAYKDSESCSRLLEESVAEQKIRALQRELKLQSALSASLKKRVTDLEIELTQAQEKLFYHKAPSNAELWQQLITHRTLVKDLEDRCERLRKEAKRVQEKRAGQEPLVDDFRHRYLISCGSSATNLASTSSTSIRNETESVGQANLYDKIEQLEKQLANKEAEIKEFREELLEGAELLQKAKDKNEELRVKVEQLENEIRTRTVDNSKVVAVNLKLHKRIDRLESHLQELLTKLEGEKERNAFLANELETSEIEHRSDVSRLKSQLHQAIKGLESLSDKQRSGTSIRSGLSHLLAKLRPQSKSQSCATPLVNRPYRRPEHSSKQKR</sequence>
<dbReference type="AlphaFoldDB" id="A0A7M7K9N5"/>
<evidence type="ECO:0000313" key="4">
    <source>
        <dbReference type="Proteomes" id="UP000594260"/>
    </source>
</evidence>
<dbReference type="KEGG" id="vde:111251371"/>
<evidence type="ECO:0000256" key="1">
    <source>
        <dbReference type="SAM" id="Coils"/>
    </source>
</evidence>
<dbReference type="RefSeq" id="XP_022663616.1">
    <property type="nucleotide sequence ID" value="XM_022807881.1"/>
</dbReference>
<reference evidence="3" key="1">
    <citation type="submission" date="2021-01" db="UniProtKB">
        <authorList>
            <consortium name="EnsemblMetazoa"/>
        </authorList>
    </citation>
    <scope>IDENTIFICATION</scope>
</reference>
<accession>A0A7M7K9N5</accession>
<evidence type="ECO:0000313" key="3">
    <source>
        <dbReference type="EnsemblMetazoa" id="XP_022663616"/>
    </source>
</evidence>
<dbReference type="OrthoDB" id="10500345at2759"/>
<feature type="region of interest" description="Disordered" evidence="2">
    <location>
        <begin position="307"/>
        <end position="336"/>
    </location>
</feature>
<keyword evidence="4" id="KW-1185">Reference proteome</keyword>
<keyword evidence="1" id="KW-0175">Coiled coil</keyword>
<protein>
    <submittedName>
        <fullName evidence="3">Uncharacterized protein</fullName>
    </submittedName>
</protein>
<evidence type="ECO:0000256" key="2">
    <source>
        <dbReference type="SAM" id="MobiDB-lite"/>
    </source>
</evidence>
<feature type="coiled-coil region" evidence="1">
    <location>
        <begin position="33"/>
        <end position="110"/>
    </location>
</feature>
<feature type="coiled-coil region" evidence="1">
    <location>
        <begin position="153"/>
        <end position="264"/>
    </location>
</feature>
<organism evidence="3 4">
    <name type="scientific">Varroa destructor</name>
    <name type="common">Honeybee mite</name>
    <dbReference type="NCBI Taxonomy" id="109461"/>
    <lineage>
        <taxon>Eukaryota</taxon>
        <taxon>Metazoa</taxon>
        <taxon>Ecdysozoa</taxon>
        <taxon>Arthropoda</taxon>
        <taxon>Chelicerata</taxon>
        <taxon>Arachnida</taxon>
        <taxon>Acari</taxon>
        <taxon>Parasitiformes</taxon>
        <taxon>Mesostigmata</taxon>
        <taxon>Gamasina</taxon>
        <taxon>Dermanyssoidea</taxon>
        <taxon>Varroidae</taxon>
        <taxon>Varroa</taxon>
    </lineage>
</organism>
<dbReference type="Proteomes" id="UP000594260">
    <property type="component" value="Unplaced"/>
</dbReference>
<name>A0A7M7K9N5_VARDE</name>